<comment type="caution">
    <text evidence="1">The sequence shown here is derived from an EMBL/GenBank/DDBJ whole genome shotgun (WGS) entry which is preliminary data.</text>
</comment>
<protein>
    <submittedName>
        <fullName evidence="1">Uncharacterized protein</fullName>
    </submittedName>
</protein>
<sequence length="72" mass="8034">MEKKRQQAAVTIGSHPDVAEKLDQLLSRPADRAYLVCTFLECVQNDHGVCTIYTVTDPPPGSRTGPCEKYRQ</sequence>
<proteinExistence type="predicted"/>
<name>A0ABS5SDG0_9BACT</name>
<dbReference type="EMBL" id="JAHCVK010000003">
    <property type="protein sequence ID" value="MBT0653403.1"/>
    <property type="molecule type" value="Genomic_DNA"/>
</dbReference>
<organism evidence="1 2">
    <name type="scientific">Geomobilimonas luticola</name>
    <dbReference type="NCBI Taxonomy" id="1114878"/>
    <lineage>
        <taxon>Bacteria</taxon>
        <taxon>Pseudomonadati</taxon>
        <taxon>Thermodesulfobacteriota</taxon>
        <taxon>Desulfuromonadia</taxon>
        <taxon>Geobacterales</taxon>
        <taxon>Geobacteraceae</taxon>
        <taxon>Geomobilimonas</taxon>
    </lineage>
</organism>
<evidence type="ECO:0000313" key="1">
    <source>
        <dbReference type="EMBL" id="MBT0653403.1"/>
    </source>
</evidence>
<accession>A0ABS5SDG0</accession>
<evidence type="ECO:0000313" key="2">
    <source>
        <dbReference type="Proteomes" id="UP000756860"/>
    </source>
</evidence>
<gene>
    <name evidence="1" type="ORF">KI810_10080</name>
</gene>
<reference evidence="1 2" key="1">
    <citation type="submission" date="2021-05" db="EMBL/GenBank/DDBJ databases">
        <title>The draft genome of Geobacter luticola JCM 17780.</title>
        <authorList>
            <person name="Xu Z."/>
            <person name="Masuda Y."/>
            <person name="Itoh H."/>
            <person name="Senoo K."/>
        </authorList>
    </citation>
    <scope>NUCLEOTIDE SEQUENCE [LARGE SCALE GENOMIC DNA]</scope>
    <source>
        <strain evidence="1 2">JCM 17780</strain>
    </source>
</reference>
<keyword evidence="2" id="KW-1185">Reference proteome</keyword>
<dbReference type="RefSeq" id="WP_214175401.1">
    <property type="nucleotide sequence ID" value="NZ_JAHCVK010000003.1"/>
</dbReference>
<dbReference type="Proteomes" id="UP000756860">
    <property type="component" value="Unassembled WGS sequence"/>
</dbReference>